<name>A0ABS4P267_9BACL</name>
<dbReference type="RefSeq" id="WP_036726218.1">
    <property type="nucleotide sequence ID" value="NZ_JAGGLV010000045.1"/>
</dbReference>
<dbReference type="EMBL" id="JAGGLV010000045">
    <property type="protein sequence ID" value="MBP2116398.1"/>
    <property type="molecule type" value="Genomic_DNA"/>
</dbReference>
<accession>A0ABS4P267</accession>
<comment type="caution">
    <text evidence="1">The sequence shown here is derived from an EMBL/GenBank/DDBJ whole genome shotgun (WGS) entry which is preliminary data.</text>
</comment>
<protein>
    <submittedName>
        <fullName evidence="1">Uncharacterized protein</fullName>
    </submittedName>
</protein>
<proteinExistence type="predicted"/>
<sequence length="68" mass="7905">MKDNMHCQLDYGELEAKDSLIAERNEVNDLAGKSDTKYTLFWSFPGGKGAIQPWRRRLWELQNNSDSE</sequence>
<evidence type="ECO:0000313" key="1">
    <source>
        <dbReference type="EMBL" id="MBP2116398.1"/>
    </source>
</evidence>
<reference evidence="1 2" key="1">
    <citation type="submission" date="2021-03" db="EMBL/GenBank/DDBJ databases">
        <title>Genomic Encyclopedia of Type Strains, Phase IV (KMG-IV): sequencing the most valuable type-strain genomes for metagenomic binning, comparative biology and taxonomic classification.</title>
        <authorList>
            <person name="Goeker M."/>
        </authorList>
    </citation>
    <scope>NUCLEOTIDE SEQUENCE [LARGE SCALE GENOMIC DNA]</scope>
    <source>
        <strain evidence="1 2">DSM 101953</strain>
    </source>
</reference>
<keyword evidence="2" id="KW-1185">Reference proteome</keyword>
<organism evidence="1 2">
    <name type="scientific">Paenibacillus silagei</name>
    <dbReference type="NCBI Taxonomy" id="1670801"/>
    <lineage>
        <taxon>Bacteria</taxon>
        <taxon>Bacillati</taxon>
        <taxon>Bacillota</taxon>
        <taxon>Bacilli</taxon>
        <taxon>Bacillales</taxon>
        <taxon>Paenibacillaceae</taxon>
        <taxon>Paenibacillus</taxon>
    </lineage>
</organism>
<dbReference type="Proteomes" id="UP000773462">
    <property type="component" value="Unassembled WGS sequence"/>
</dbReference>
<gene>
    <name evidence="1" type="ORF">J2Z70_006628</name>
</gene>
<evidence type="ECO:0000313" key="2">
    <source>
        <dbReference type="Proteomes" id="UP000773462"/>
    </source>
</evidence>